<protein>
    <submittedName>
        <fullName evidence="2">Uncharacterized protein</fullName>
    </submittedName>
</protein>
<evidence type="ECO:0000313" key="3">
    <source>
        <dbReference type="Proteomes" id="UP001215280"/>
    </source>
</evidence>
<dbReference type="Proteomes" id="UP001215280">
    <property type="component" value="Unassembled WGS sequence"/>
</dbReference>
<sequence>MADLKELQWTKFFGPFLLGMVQVPLCDVVYRFNCRSVGRHCQFFLELQTDIQAEQTLRRELRKGGLAGARIKGRRPERPAGEDEWAVVQDTLDHFDGGLDVEQNEGSMAEYPPGKFPENQPKQLSMIEATGSDNRFRADMALFEQTMFNSNPAESEFDLEEFLATIDPLTVNFGPMLGSTSLDDISATHPSPNEYNELEYFGPPTVYLANNSTLAYVPIEPTPQFPVLSQAAGLSASGSQDWRLPRLPPASQPSPPSAQASDGSPDTYSNNVEPDHGYTVGPAPLDIDLDLNDRNIIPGKRRRQPSTRAVDAAKAKRAKNGNPGP</sequence>
<comment type="caution">
    <text evidence="2">The sequence shown here is derived from an EMBL/GenBank/DDBJ whole genome shotgun (WGS) entry which is preliminary data.</text>
</comment>
<feature type="compositionally biased region" description="Pro residues" evidence="1">
    <location>
        <begin position="246"/>
        <end position="256"/>
    </location>
</feature>
<evidence type="ECO:0000256" key="1">
    <source>
        <dbReference type="SAM" id="MobiDB-lite"/>
    </source>
</evidence>
<dbReference type="AlphaFoldDB" id="A0AAD7IDM2"/>
<proteinExistence type="predicted"/>
<name>A0AAD7IDM2_9AGAR</name>
<reference evidence="2" key="1">
    <citation type="submission" date="2023-03" db="EMBL/GenBank/DDBJ databases">
        <title>Massive genome expansion in bonnet fungi (Mycena s.s.) driven by repeated elements and novel gene families across ecological guilds.</title>
        <authorList>
            <consortium name="Lawrence Berkeley National Laboratory"/>
            <person name="Harder C.B."/>
            <person name="Miyauchi S."/>
            <person name="Viragh M."/>
            <person name="Kuo A."/>
            <person name="Thoen E."/>
            <person name="Andreopoulos B."/>
            <person name="Lu D."/>
            <person name="Skrede I."/>
            <person name="Drula E."/>
            <person name="Henrissat B."/>
            <person name="Morin E."/>
            <person name="Kohler A."/>
            <person name="Barry K."/>
            <person name="LaButti K."/>
            <person name="Morin E."/>
            <person name="Salamov A."/>
            <person name="Lipzen A."/>
            <person name="Mereny Z."/>
            <person name="Hegedus B."/>
            <person name="Baldrian P."/>
            <person name="Stursova M."/>
            <person name="Weitz H."/>
            <person name="Taylor A."/>
            <person name="Grigoriev I.V."/>
            <person name="Nagy L.G."/>
            <person name="Martin F."/>
            <person name="Kauserud H."/>
        </authorList>
    </citation>
    <scope>NUCLEOTIDE SEQUENCE</scope>
    <source>
        <strain evidence="2">CBHHK188m</strain>
    </source>
</reference>
<feature type="compositionally biased region" description="Polar residues" evidence="1">
    <location>
        <begin position="262"/>
        <end position="272"/>
    </location>
</feature>
<dbReference type="EMBL" id="JARJLG010000132">
    <property type="protein sequence ID" value="KAJ7739421.1"/>
    <property type="molecule type" value="Genomic_DNA"/>
</dbReference>
<gene>
    <name evidence="2" type="ORF">DFH07DRAFT_983605</name>
</gene>
<keyword evidence="3" id="KW-1185">Reference proteome</keyword>
<evidence type="ECO:0000313" key="2">
    <source>
        <dbReference type="EMBL" id="KAJ7739421.1"/>
    </source>
</evidence>
<accession>A0AAD7IDM2</accession>
<feature type="region of interest" description="Disordered" evidence="1">
    <location>
        <begin position="236"/>
        <end position="325"/>
    </location>
</feature>
<organism evidence="2 3">
    <name type="scientific">Mycena maculata</name>
    <dbReference type="NCBI Taxonomy" id="230809"/>
    <lineage>
        <taxon>Eukaryota</taxon>
        <taxon>Fungi</taxon>
        <taxon>Dikarya</taxon>
        <taxon>Basidiomycota</taxon>
        <taxon>Agaricomycotina</taxon>
        <taxon>Agaricomycetes</taxon>
        <taxon>Agaricomycetidae</taxon>
        <taxon>Agaricales</taxon>
        <taxon>Marasmiineae</taxon>
        <taxon>Mycenaceae</taxon>
        <taxon>Mycena</taxon>
    </lineage>
</organism>